<keyword evidence="3 4" id="KW-0012">Acyltransferase</keyword>
<accession>A0A085GHC4</accession>
<dbReference type="SUPFAM" id="SSF51161">
    <property type="entry name" value="Trimeric LpxA-like enzymes"/>
    <property type="match status" value="1"/>
</dbReference>
<dbReference type="Gene3D" id="2.160.10.10">
    <property type="entry name" value="Hexapeptide repeat proteins"/>
    <property type="match status" value="1"/>
</dbReference>
<dbReference type="EC" id="2.3.1.-" evidence="4"/>
<keyword evidence="1 4" id="KW-0808">Transferase</keyword>
<dbReference type="EC" id="2.-.-.-" evidence="4"/>
<dbReference type="PANTHER" id="PTHR23416:SF78">
    <property type="entry name" value="LIPOPOLYSACCHARIDE BIOSYNTHESIS O-ACETYL TRANSFERASE WBBJ-RELATED"/>
    <property type="match status" value="1"/>
</dbReference>
<evidence type="ECO:0000313" key="4">
    <source>
        <dbReference type="EMBL" id="KFC83119.1"/>
    </source>
</evidence>
<organism evidence="4 5">
    <name type="scientific">Ewingella americana (strain ATCC 33852 / DSM 4580 / CCUG 14506 / JCM 5911 / LMG 7869 / NCTC 12157 / CDC 1468-78)</name>
    <dbReference type="NCBI Taxonomy" id="910964"/>
    <lineage>
        <taxon>Bacteria</taxon>
        <taxon>Pseudomonadati</taxon>
        <taxon>Pseudomonadota</taxon>
        <taxon>Gammaproteobacteria</taxon>
        <taxon>Enterobacterales</taxon>
        <taxon>Yersiniaceae</taxon>
        <taxon>Ewingella</taxon>
    </lineage>
</organism>
<dbReference type="PROSITE" id="PS00101">
    <property type="entry name" value="HEXAPEP_TRANSFERASES"/>
    <property type="match status" value="1"/>
</dbReference>
<protein>
    <submittedName>
        <fullName evidence="4">Putative lipopolysaccharide biosynthesis O-acetyl transferase</fullName>
        <ecNumber evidence="4">2.-.-.-</ecNumber>
        <ecNumber evidence="4">2.3.1.-</ecNumber>
    </submittedName>
</protein>
<evidence type="ECO:0000256" key="2">
    <source>
        <dbReference type="ARBA" id="ARBA00022737"/>
    </source>
</evidence>
<comment type="caution">
    <text evidence="4">The sequence shown here is derived from an EMBL/GenBank/DDBJ whole genome shotgun (WGS) entry which is preliminary data.</text>
</comment>
<dbReference type="InterPro" id="IPR011004">
    <property type="entry name" value="Trimer_LpxA-like_sf"/>
</dbReference>
<dbReference type="InterPro" id="IPR051159">
    <property type="entry name" value="Hexapeptide_acetyltransf"/>
</dbReference>
<dbReference type="CDD" id="cd04647">
    <property type="entry name" value="LbH_MAT_like"/>
    <property type="match status" value="1"/>
</dbReference>
<evidence type="ECO:0000313" key="5">
    <source>
        <dbReference type="Proteomes" id="UP000028640"/>
    </source>
</evidence>
<dbReference type="RefSeq" id="WP_210435882.1">
    <property type="nucleotide sequence ID" value="NZ_JMPJ01000039.1"/>
</dbReference>
<dbReference type="eggNOG" id="COG0110">
    <property type="taxonomic scope" value="Bacteria"/>
</dbReference>
<sequence>MISLIKNYGFFGLIKLLRDRTFTFFILNNARIIRFPFEIRGKYKMKIGSGLTTGRYCRLEAYGNINLHSLIIGENCQINDSVHIAAADKISLGNNVLIASRVFITDLNHGCYSGDEYIHSDPKRLCVDRELVTRPVIIGDNVWIGEGAVILPGVVIGDSSIVGANAVVTKSVPPYTIAAGNPAKVVKEYDFKVKKWIKV</sequence>
<dbReference type="EMBL" id="JMPJ01000039">
    <property type="protein sequence ID" value="KFC83119.1"/>
    <property type="molecule type" value="Genomic_DNA"/>
</dbReference>
<gene>
    <name evidence="4" type="ORF">GEAM_1389</name>
</gene>
<dbReference type="GO" id="GO:0016747">
    <property type="term" value="F:acyltransferase activity, transferring groups other than amino-acyl groups"/>
    <property type="evidence" value="ECO:0007669"/>
    <property type="project" value="UniProtKB-ARBA"/>
</dbReference>
<dbReference type="InterPro" id="IPR001451">
    <property type="entry name" value="Hexapep"/>
</dbReference>
<dbReference type="GeneID" id="78379735"/>
<keyword evidence="2" id="KW-0677">Repeat</keyword>
<dbReference type="AlphaFoldDB" id="A0A085GHC4"/>
<keyword evidence="5" id="KW-1185">Reference proteome</keyword>
<evidence type="ECO:0000256" key="1">
    <source>
        <dbReference type="ARBA" id="ARBA00022679"/>
    </source>
</evidence>
<dbReference type="PANTHER" id="PTHR23416">
    <property type="entry name" value="SIALIC ACID SYNTHASE-RELATED"/>
    <property type="match status" value="1"/>
</dbReference>
<name>A0A085GHC4_EWIA3</name>
<dbReference type="Proteomes" id="UP000028640">
    <property type="component" value="Unassembled WGS sequence"/>
</dbReference>
<dbReference type="STRING" id="910964.GEAM_1389"/>
<proteinExistence type="predicted"/>
<dbReference type="InterPro" id="IPR018357">
    <property type="entry name" value="Hexapep_transf_CS"/>
</dbReference>
<reference evidence="4 5" key="1">
    <citation type="submission" date="2014-05" db="EMBL/GenBank/DDBJ databases">
        <title>ATOL: Assembling a taxonomically balanced genome-scale reconstruction of the evolutionary history of the Enterobacteriaceae.</title>
        <authorList>
            <person name="Plunkett G.III."/>
            <person name="Neeno-Eckwall E.C."/>
            <person name="Glasner J.D."/>
            <person name="Perna N.T."/>
        </authorList>
    </citation>
    <scope>NUCLEOTIDE SEQUENCE [LARGE SCALE GENOMIC DNA]</scope>
    <source>
        <strain evidence="4 5">ATCC 33852</strain>
    </source>
</reference>
<dbReference type="Pfam" id="PF00132">
    <property type="entry name" value="Hexapep"/>
    <property type="match status" value="1"/>
</dbReference>
<evidence type="ECO:0000256" key="3">
    <source>
        <dbReference type="ARBA" id="ARBA00023315"/>
    </source>
</evidence>